<keyword evidence="9" id="KW-0597">Phosphoprotein</keyword>
<feature type="domain" description="ABC transporter" evidence="12">
    <location>
        <begin position="349"/>
        <end position="583"/>
    </location>
</feature>
<dbReference type="InterPro" id="IPR003439">
    <property type="entry name" value="ABC_transporter-like_ATP-bd"/>
</dbReference>
<dbReference type="PROSITE" id="PS00211">
    <property type="entry name" value="ABC_TRANSPORTER_1"/>
    <property type="match status" value="1"/>
</dbReference>
<dbReference type="GO" id="GO:0000160">
    <property type="term" value="P:phosphorelay signal transduction system"/>
    <property type="evidence" value="ECO:0007669"/>
    <property type="project" value="InterPro"/>
</dbReference>
<accession>A0A261TR89</accession>
<dbReference type="AlphaFoldDB" id="A0A261TR89"/>
<feature type="transmembrane region" description="Helical" evidence="10">
    <location>
        <begin position="258"/>
        <end position="277"/>
    </location>
</feature>
<reference evidence="14 15" key="1">
    <citation type="submission" date="2017-05" db="EMBL/GenBank/DDBJ databases">
        <title>Complete and WGS of Bordetella genogroups.</title>
        <authorList>
            <person name="Spilker T."/>
            <person name="LiPuma J."/>
        </authorList>
    </citation>
    <scope>NUCLEOTIDE SEQUENCE [LARGE SCALE GENOMIC DNA]</scope>
    <source>
        <strain evidence="14 15">AU10456</strain>
    </source>
</reference>
<keyword evidence="7 10" id="KW-1133">Transmembrane helix</keyword>
<comment type="subcellular location">
    <subcellularLocation>
        <location evidence="1">Cell membrane</location>
        <topology evidence="1">Multi-pass membrane protein</topology>
    </subcellularLocation>
</comment>
<dbReference type="GO" id="GO:0005886">
    <property type="term" value="C:plasma membrane"/>
    <property type="evidence" value="ECO:0007669"/>
    <property type="project" value="UniProtKB-SubCell"/>
</dbReference>
<dbReference type="InterPro" id="IPR039421">
    <property type="entry name" value="Type_1_exporter"/>
</dbReference>
<dbReference type="PROSITE" id="PS50929">
    <property type="entry name" value="ABC_TM1F"/>
    <property type="match status" value="1"/>
</dbReference>
<feature type="transmembrane region" description="Helical" evidence="10">
    <location>
        <begin position="32"/>
        <end position="52"/>
    </location>
</feature>
<dbReference type="InterPro" id="IPR017871">
    <property type="entry name" value="ABC_transporter-like_CS"/>
</dbReference>
<dbReference type="OrthoDB" id="8554730at2"/>
<name>A0A261TR89_9BORD</name>
<evidence type="ECO:0000256" key="5">
    <source>
        <dbReference type="ARBA" id="ARBA00022741"/>
    </source>
</evidence>
<dbReference type="InterPro" id="IPR001789">
    <property type="entry name" value="Sig_transdc_resp-reg_receiver"/>
</dbReference>
<dbReference type="SUPFAM" id="SSF52172">
    <property type="entry name" value="CheY-like"/>
    <property type="match status" value="1"/>
</dbReference>
<dbReference type="PROSITE" id="PS50893">
    <property type="entry name" value="ABC_TRANSPORTER_2"/>
    <property type="match status" value="1"/>
</dbReference>
<feature type="transmembrane region" description="Helical" evidence="10">
    <location>
        <begin position="64"/>
        <end position="85"/>
    </location>
</feature>
<dbReference type="Gene3D" id="1.20.1560.10">
    <property type="entry name" value="ABC transporter type 1, transmembrane domain"/>
    <property type="match status" value="1"/>
</dbReference>
<evidence type="ECO:0000256" key="4">
    <source>
        <dbReference type="ARBA" id="ARBA00022692"/>
    </source>
</evidence>
<evidence type="ECO:0000256" key="2">
    <source>
        <dbReference type="ARBA" id="ARBA00022448"/>
    </source>
</evidence>
<dbReference type="SUPFAM" id="SSF52540">
    <property type="entry name" value="P-loop containing nucleoside triphosphate hydrolases"/>
    <property type="match status" value="1"/>
</dbReference>
<feature type="domain" description="ABC transmembrane type-1" evidence="13">
    <location>
        <begin position="32"/>
        <end position="315"/>
    </location>
</feature>
<evidence type="ECO:0000256" key="9">
    <source>
        <dbReference type="PROSITE-ProRule" id="PRU00169"/>
    </source>
</evidence>
<keyword evidence="8 10" id="KW-0472">Membrane</keyword>
<keyword evidence="15" id="KW-1185">Reference proteome</keyword>
<proteinExistence type="predicted"/>
<dbReference type="Gene3D" id="3.30.565.10">
    <property type="entry name" value="Histidine kinase-like ATPase, C-terminal domain"/>
    <property type="match status" value="1"/>
</dbReference>
<dbReference type="PANTHER" id="PTHR24221">
    <property type="entry name" value="ATP-BINDING CASSETTE SUB-FAMILY B"/>
    <property type="match status" value="1"/>
</dbReference>
<sequence length="914" mass="97966">MTTRQPGDNDFARKEVTRTILDALWRRRRRTAIAIALLIVAKLLMVLVPVLLKHVVDRLSAPGMLVLPAFLLLGYALIRFGGSLFTELRDVVFVRVAQQAVADFTVRIFDQLQRLGARFHGTRQTGSLARDVERGTAGLGFLLGTGLFTLLPTLVEIVSVVAILLAGYSAWFALIVALTFVAYFSYTVVMVRKRVPYQRQLNELDSLASGRIVDSLLNYEAVKLNANEALESGRLRGVLDDWAGVGIRNQYSLSRLHVGQSGIIACGVAAVMLLAGQDVVAGRMTVGDLVLVNAYIIQICLPLNTLGLIFRQAKEAFVNAERVCELLRLPTEQGEQAGLPPLAPGAGGIRFEGVGFGYDAGRQILWDIDLEVPPGTTLAVVGGSGSGKSTLARLLFRFHDPTVGRVLLNGQDLRTVSLTSIRRALGIVPQDTLLFNDTIAFNIGYSDPVATREQIVQAARAARVHDFIESLPAGYDTPVGERGVKLSGGERQRIAIARVILKNPSILVFDEATSALDTRTERAIQGELERISRGRTTLIIAHRLSTIVHAEQIVVLDRGRVAERGRHDELLARDGLYAQMWALQRQQHALEAAGEQETRQPVHLAAVVAGVLDAARDLAHDKGVNLYTLIGQEASRITGDPSAIQRLVWDLCMHAIAVTPAGGRVEIRLARAGGLASLAVTDGRETTLHSGATAGPDGATPLETGLPGAAPGIAALLVPDTLREVAALDPAELAARAQRQGGMFHSQVSAAGGVTYAVEFPLRAVDSAPAREELAPSTLRHTDVMVVDDQPEAREIVGEVLREHGANVSVYADGTSALAALAAMPSAAWPQVLVCDLSLGDMDGYEVVGRLRALEAERGAALAHRVAALALSGHASQEDRLRSLLAGFQVHLAKPADINELVATVGALVPLRRG</sequence>
<dbReference type="GO" id="GO:0140359">
    <property type="term" value="F:ABC-type transporter activity"/>
    <property type="evidence" value="ECO:0007669"/>
    <property type="project" value="InterPro"/>
</dbReference>
<dbReference type="SUPFAM" id="SSF90123">
    <property type="entry name" value="ABC transporter transmembrane region"/>
    <property type="match status" value="1"/>
</dbReference>
<dbReference type="GO" id="GO:0016887">
    <property type="term" value="F:ATP hydrolysis activity"/>
    <property type="evidence" value="ECO:0007669"/>
    <property type="project" value="InterPro"/>
</dbReference>
<feature type="domain" description="Response regulatory" evidence="11">
    <location>
        <begin position="783"/>
        <end position="909"/>
    </location>
</feature>
<evidence type="ECO:0000259" key="11">
    <source>
        <dbReference type="PROSITE" id="PS50110"/>
    </source>
</evidence>
<dbReference type="SMART" id="SM00382">
    <property type="entry name" value="AAA"/>
    <property type="match status" value="1"/>
</dbReference>
<dbReference type="InterPro" id="IPR011006">
    <property type="entry name" value="CheY-like_superfamily"/>
</dbReference>
<dbReference type="SUPFAM" id="SSF55874">
    <property type="entry name" value="ATPase domain of HSP90 chaperone/DNA topoisomerase II/histidine kinase"/>
    <property type="match status" value="1"/>
</dbReference>
<gene>
    <name evidence="14" type="ORF">CAL25_10625</name>
</gene>
<evidence type="ECO:0000256" key="3">
    <source>
        <dbReference type="ARBA" id="ARBA00022475"/>
    </source>
</evidence>
<dbReference type="CDD" id="cd18582">
    <property type="entry name" value="ABC_6TM_ATM1_ABCB7"/>
    <property type="match status" value="1"/>
</dbReference>
<dbReference type="Pfam" id="PF00072">
    <property type="entry name" value="Response_reg"/>
    <property type="match status" value="1"/>
</dbReference>
<dbReference type="InterPro" id="IPR011527">
    <property type="entry name" value="ABC1_TM_dom"/>
</dbReference>
<keyword evidence="4 10" id="KW-0812">Transmembrane</keyword>
<dbReference type="InterPro" id="IPR036890">
    <property type="entry name" value="HATPase_C_sf"/>
</dbReference>
<evidence type="ECO:0000256" key="7">
    <source>
        <dbReference type="ARBA" id="ARBA00022989"/>
    </source>
</evidence>
<dbReference type="InterPro" id="IPR027417">
    <property type="entry name" value="P-loop_NTPase"/>
</dbReference>
<dbReference type="SMART" id="SM00448">
    <property type="entry name" value="REC"/>
    <property type="match status" value="1"/>
</dbReference>
<dbReference type="InterPro" id="IPR003593">
    <property type="entry name" value="AAA+_ATPase"/>
</dbReference>
<dbReference type="Pfam" id="PF00005">
    <property type="entry name" value="ABC_tran"/>
    <property type="match status" value="1"/>
</dbReference>
<evidence type="ECO:0000259" key="12">
    <source>
        <dbReference type="PROSITE" id="PS50893"/>
    </source>
</evidence>
<feature type="transmembrane region" description="Helical" evidence="10">
    <location>
        <begin position="139"/>
        <end position="165"/>
    </location>
</feature>
<feature type="transmembrane region" description="Helical" evidence="10">
    <location>
        <begin position="171"/>
        <end position="191"/>
    </location>
</feature>
<dbReference type="PROSITE" id="PS50110">
    <property type="entry name" value="RESPONSE_REGULATORY"/>
    <property type="match status" value="1"/>
</dbReference>
<dbReference type="Proteomes" id="UP000216913">
    <property type="component" value="Unassembled WGS sequence"/>
</dbReference>
<dbReference type="EMBL" id="NEVP01000006">
    <property type="protein sequence ID" value="OZI51955.1"/>
    <property type="molecule type" value="Genomic_DNA"/>
</dbReference>
<evidence type="ECO:0000256" key="1">
    <source>
        <dbReference type="ARBA" id="ARBA00004651"/>
    </source>
</evidence>
<comment type="caution">
    <text evidence="14">The sequence shown here is derived from an EMBL/GenBank/DDBJ whole genome shotgun (WGS) entry which is preliminary data.</text>
</comment>
<evidence type="ECO:0000313" key="14">
    <source>
        <dbReference type="EMBL" id="OZI51955.1"/>
    </source>
</evidence>
<keyword evidence="2" id="KW-0813">Transport</keyword>
<protein>
    <submittedName>
        <fullName evidence="14">ABC transporter ATP-binding protein</fullName>
    </submittedName>
</protein>
<dbReference type="GO" id="GO:0006879">
    <property type="term" value="P:intracellular iron ion homeostasis"/>
    <property type="evidence" value="ECO:0007669"/>
    <property type="project" value="TreeGrafter"/>
</dbReference>
<evidence type="ECO:0000259" key="13">
    <source>
        <dbReference type="PROSITE" id="PS50929"/>
    </source>
</evidence>
<evidence type="ECO:0000256" key="8">
    <source>
        <dbReference type="ARBA" id="ARBA00023136"/>
    </source>
</evidence>
<evidence type="ECO:0000256" key="6">
    <source>
        <dbReference type="ARBA" id="ARBA00022840"/>
    </source>
</evidence>
<dbReference type="PANTHER" id="PTHR24221:SF402">
    <property type="entry name" value="IRON-SULFUR CLUSTERS TRANSPORTER ABCB7, MITOCHONDRIAL"/>
    <property type="match status" value="1"/>
</dbReference>
<dbReference type="FunFam" id="3.40.50.300:FF:000287">
    <property type="entry name" value="Multidrug ABC transporter ATP-binding protein"/>
    <property type="match status" value="1"/>
</dbReference>
<evidence type="ECO:0000256" key="10">
    <source>
        <dbReference type="SAM" id="Phobius"/>
    </source>
</evidence>
<dbReference type="Gene3D" id="3.40.50.300">
    <property type="entry name" value="P-loop containing nucleotide triphosphate hydrolases"/>
    <property type="match status" value="1"/>
</dbReference>
<dbReference type="Pfam" id="PF00664">
    <property type="entry name" value="ABC_membrane"/>
    <property type="match status" value="1"/>
</dbReference>
<keyword evidence="3" id="KW-1003">Cell membrane</keyword>
<dbReference type="InterPro" id="IPR036640">
    <property type="entry name" value="ABC1_TM_sf"/>
</dbReference>
<feature type="modified residue" description="4-aspartylphosphate" evidence="9">
    <location>
        <position position="836"/>
    </location>
</feature>
<evidence type="ECO:0000313" key="15">
    <source>
        <dbReference type="Proteomes" id="UP000216913"/>
    </source>
</evidence>
<organism evidence="14 15">
    <name type="scientific">Bordetella genomosp. 5</name>
    <dbReference type="NCBI Taxonomy" id="1395608"/>
    <lineage>
        <taxon>Bacteria</taxon>
        <taxon>Pseudomonadati</taxon>
        <taxon>Pseudomonadota</taxon>
        <taxon>Betaproteobacteria</taxon>
        <taxon>Burkholderiales</taxon>
        <taxon>Alcaligenaceae</taxon>
        <taxon>Bordetella</taxon>
    </lineage>
</organism>
<dbReference type="GO" id="GO:0005524">
    <property type="term" value="F:ATP binding"/>
    <property type="evidence" value="ECO:0007669"/>
    <property type="project" value="UniProtKB-KW"/>
</dbReference>
<dbReference type="RefSeq" id="WP_094799913.1">
    <property type="nucleotide sequence ID" value="NZ_NEVP01000006.1"/>
</dbReference>
<keyword evidence="6 14" id="KW-0067">ATP-binding</keyword>
<dbReference type="Gene3D" id="3.40.50.2300">
    <property type="match status" value="1"/>
</dbReference>
<keyword evidence="5" id="KW-0547">Nucleotide-binding</keyword>